<reference evidence="2" key="2">
    <citation type="submission" date="2022-01" db="EMBL/GenBank/DDBJ databases">
        <authorList>
            <person name="Yamashiro T."/>
            <person name="Shiraishi A."/>
            <person name="Satake H."/>
            <person name="Nakayama K."/>
        </authorList>
    </citation>
    <scope>NUCLEOTIDE SEQUENCE</scope>
</reference>
<evidence type="ECO:0000256" key="1">
    <source>
        <dbReference type="SAM" id="Phobius"/>
    </source>
</evidence>
<keyword evidence="1" id="KW-1133">Transmembrane helix</keyword>
<sequence length="265" mass="29551">MVSAGEMFAEVGCWGDGGRALAYSWLCFRGELNSRLEGGPLSAVWKCTSPVIGLRHASLLIRSNLFHMNAGLLLGLVFYQDLNYYLLIVSRLKNYFSSPAVLSMRHTLSLFLARPSFGCASIISAVSSVLKSLSRCFFQHRETYDLWSHQLRAATFTSSFLLDHTQFYSSVKFVGVYAMFFSSIGLGVRLEWDPSCDGVMFSHGLCVVLWFGVLFWSFPPPSYIVFILSFGFIGSNVLCAIAYRHQSLLGLSLSLNPHLTQSKCL</sequence>
<organism evidence="2 3">
    <name type="scientific">Tanacetum coccineum</name>
    <dbReference type="NCBI Taxonomy" id="301880"/>
    <lineage>
        <taxon>Eukaryota</taxon>
        <taxon>Viridiplantae</taxon>
        <taxon>Streptophyta</taxon>
        <taxon>Embryophyta</taxon>
        <taxon>Tracheophyta</taxon>
        <taxon>Spermatophyta</taxon>
        <taxon>Magnoliopsida</taxon>
        <taxon>eudicotyledons</taxon>
        <taxon>Gunneridae</taxon>
        <taxon>Pentapetalae</taxon>
        <taxon>asterids</taxon>
        <taxon>campanulids</taxon>
        <taxon>Asterales</taxon>
        <taxon>Asteraceae</taxon>
        <taxon>Asteroideae</taxon>
        <taxon>Anthemideae</taxon>
        <taxon>Anthemidinae</taxon>
        <taxon>Tanacetum</taxon>
    </lineage>
</organism>
<feature type="transmembrane region" description="Helical" evidence="1">
    <location>
        <begin position="200"/>
        <end position="218"/>
    </location>
</feature>
<name>A0ABQ5ETY1_9ASTR</name>
<keyword evidence="3" id="KW-1185">Reference proteome</keyword>
<gene>
    <name evidence="2" type="ORF">Tco_0989144</name>
</gene>
<evidence type="ECO:0000313" key="3">
    <source>
        <dbReference type="Proteomes" id="UP001151760"/>
    </source>
</evidence>
<reference evidence="2" key="1">
    <citation type="journal article" date="2022" name="Int. J. Mol. Sci.">
        <title>Draft Genome of Tanacetum Coccineum: Genomic Comparison of Closely Related Tanacetum-Family Plants.</title>
        <authorList>
            <person name="Yamashiro T."/>
            <person name="Shiraishi A."/>
            <person name="Nakayama K."/>
            <person name="Satake H."/>
        </authorList>
    </citation>
    <scope>NUCLEOTIDE SEQUENCE</scope>
</reference>
<evidence type="ECO:0000313" key="2">
    <source>
        <dbReference type="EMBL" id="GJT54090.1"/>
    </source>
</evidence>
<accession>A0ABQ5ETY1</accession>
<feature type="transmembrane region" description="Helical" evidence="1">
    <location>
        <begin position="167"/>
        <end position="188"/>
    </location>
</feature>
<feature type="transmembrane region" description="Helical" evidence="1">
    <location>
        <begin position="224"/>
        <end position="243"/>
    </location>
</feature>
<proteinExistence type="predicted"/>
<protein>
    <submittedName>
        <fullName evidence="2">Uncharacterized protein</fullName>
    </submittedName>
</protein>
<feature type="transmembrane region" description="Helical" evidence="1">
    <location>
        <begin position="65"/>
        <end position="87"/>
    </location>
</feature>
<keyword evidence="1" id="KW-0472">Membrane</keyword>
<comment type="caution">
    <text evidence="2">The sequence shown here is derived from an EMBL/GenBank/DDBJ whole genome shotgun (WGS) entry which is preliminary data.</text>
</comment>
<dbReference type="EMBL" id="BQNB010016643">
    <property type="protein sequence ID" value="GJT54090.1"/>
    <property type="molecule type" value="Genomic_DNA"/>
</dbReference>
<keyword evidence="1" id="KW-0812">Transmembrane</keyword>
<dbReference type="Proteomes" id="UP001151760">
    <property type="component" value="Unassembled WGS sequence"/>
</dbReference>